<accession>A0A2S8SVG5</accession>
<evidence type="ECO:0000259" key="2">
    <source>
        <dbReference type="Pfam" id="PF13360"/>
    </source>
</evidence>
<dbReference type="Gene3D" id="2.130.10.10">
    <property type="entry name" value="YVTN repeat-like/Quinoprotein amine dehydrogenase"/>
    <property type="match status" value="3"/>
</dbReference>
<dbReference type="SUPFAM" id="SSF50998">
    <property type="entry name" value="Quinoprotein alcohol dehydrogenase-like"/>
    <property type="match status" value="2"/>
</dbReference>
<dbReference type="InterPro" id="IPR018391">
    <property type="entry name" value="PQQ_b-propeller_rpt"/>
</dbReference>
<evidence type="ECO:0000256" key="1">
    <source>
        <dbReference type="SAM" id="MobiDB-lite"/>
    </source>
</evidence>
<name>A0A2S8SVG5_9BACT</name>
<gene>
    <name evidence="3" type="ORF">B1R32_10338</name>
</gene>
<comment type="caution">
    <text evidence="3">The sequence shown here is derived from an EMBL/GenBank/DDBJ whole genome shotgun (WGS) entry which is preliminary data.</text>
</comment>
<evidence type="ECO:0000313" key="4">
    <source>
        <dbReference type="Proteomes" id="UP000237684"/>
    </source>
</evidence>
<dbReference type="EMBL" id="NIGF01000003">
    <property type="protein sequence ID" value="PQV64771.1"/>
    <property type="molecule type" value="Genomic_DNA"/>
</dbReference>
<evidence type="ECO:0000313" key="3">
    <source>
        <dbReference type="EMBL" id="PQV64771.1"/>
    </source>
</evidence>
<dbReference type="PANTHER" id="PTHR34512">
    <property type="entry name" value="CELL SURFACE PROTEIN"/>
    <property type="match status" value="1"/>
</dbReference>
<protein>
    <submittedName>
        <fullName evidence="3">Outer membrane protein assembly factor BamB, contains PQQ-like beta-propeller repeat</fullName>
    </submittedName>
</protein>
<dbReference type="PANTHER" id="PTHR34512:SF30">
    <property type="entry name" value="OUTER MEMBRANE PROTEIN ASSEMBLY FACTOR BAMB"/>
    <property type="match status" value="1"/>
</dbReference>
<dbReference type="InterPro" id="IPR011047">
    <property type="entry name" value="Quinoprotein_ADH-like_sf"/>
</dbReference>
<dbReference type="RefSeq" id="WP_105482660.1">
    <property type="nucleotide sequence ID" value="NZ_NIGF01000003.1"/>
</dbReference>
<organism evidence="3 4">
    <name type="scientific">Abditibacterium utsteinense</name>
    <dbReference type="NCBI Taxonomy" id="1960156"/>
    <lineage>
        <taxon>Bacteria</taxon>
        <taxon>Pseudomonadati</taxon>
        <taxon>Abditibacteriota</taxon>
        <taxon>Abditibacteriia</taxon>
        <taxon>Abditibacteriales</taxon>
        <taxon>Abditibacteriaceae</taxon>
        <taxon>Abditibacterium</taxon>
    </lineage>
</organism>
<feature type="compositionally biased region" description="Gly residues" evidence="1">
    <location>
        <begin position="608"/>
        <end position="630"/>
    </location>
</feature>
<dbReference type="Pfam" id="PF13360">
    <property type="entry name" value="PQQ_2"/>
    <property type="match status" value="2"/>
</dbReference>
<feature type="region of interest" description="Disordered" evidence="1">
    <location>
        <begin position="592"/>
        <end position="649"/>
    </location>
</feature>
<proteinExistence type="predicted"/>
<reference evidence="3 4" key="1">
    <citation type="journal article" date="2018" name="Syst. Appl. Microbiol.">
        <title>Abditibacterium utsteinense sp. nov., the first cultivated member of candidate phylum FBP, isolated from ice-free Antarctic soil samples.</title>
        <authorList>
            <person name="Tahon G."/>
            <person name="Tytgat B."/>
            <person name="Lebbe L."/>
            <person name="Carlier A."/>
            <person name="Willems A."/>
        </authorList>
    </citation>
    <scope>NUCLEOTIDE SEQUENCE [LARGE SCALE GENOMIC DNA]</scope>
    <source>
        <strain evidence="3 4">LMG 29911</strain>
    </source>
</reference>
<feature type="domain" description="Pyrrolo-quinoline quinone repeat" evidence="2">
    <location>
        <begin position="293"/>
        <end position="400"/>
    </location>
</feature>
<dbReference type="InterPro" id="IPR015943">
    <property type="entry name" value="WD40/YVTN_repeat-like_dom_sf"/>
</dbReference>
<dbReference type="InParanoid" id="A0A2S8SVG5"/>
<keyword evidence="4" id="KW-1185">Reference proteome</keyword>
<sequence>MRAFPRLLPLFAGFLFVGAPIVVPRAYAQEAPANGAPPDAGAAPDAPLPDIPVRDMRSWTTFKGDPQRTGNSAADVKLPLSLRWRFSSEAPSRTYTTSPLVVGAPGRQRAIFGAGRNVYALDMQTGAQVWKSPDLTSSVVTPLTLLSGDGGDLIITAQQGGRLAALRANDGGRVWEVDALSSISDAGPILVNTNQGQRIVVAVNAGRLLAFNLDGTLDGGWQVPLGRYGISPTSSMSLSKDGTLIFICGSDAKLYAIDARKGALAYSIQLAANSSVTPVVAGDQIITSNVRLVSAYKALGGSSIWNFDPRGEVIGSPSVGRDATGKTTVYFGTRNGLFYALDDTGAQKWKTDAGAGFTGSPLVLPSIVICGTSNGLLVGMDPSNGTVIWQYRLKTDRAVQVAAQQQRGGGRRGFGRGAGRGGAARGAEQLRTWGVSSAPTAIDGQLLVLGDNAALYSFTTGSFDADPPRVVEPSLALPDEQNKITSMLLNKGALQVPGRGPIYFAAQLEDTGSGVDPNSIKVTLDNVAIAADAINFQAASGILTITLLDPLKGGTGFPDGLKNINLTALDYAGNPLQYSISFSVENTATAPRALVNPPANDAGDDTEGGNGMEGDNGMAGGNGTEGGNGMEDGNAMEGGEAPPNLERTR</sequence>
<dbReference type="AlphaFoldDB" id="A0A2S8SVG5"/>
<feature type="domain" description="Pyrrolo-quinoline quinone repeat" evidence="2">
    <location>
        <begin position="117"/>
        <end position="289"/>
    </location>
</feature>
<dbReference type="Proteomes" id="UP000237684">
    <property type="component" value="Unassembled WGS sequence"/>
</dbReference>
<dbReference type="SMART" id="SM00564">
    <property type="entry name" value="PQQ"/>
    <property type="match status" value="6"/>
</dbReference>
<dbReference type="InterPro" id="IPR002372">
    <property type="entry name" value="PQQ_rpt_dom"/>
</dbReference>